<dbReference type="EMBL" id="HBEC01033485">
    <property type="protein sequence ID" value="CAD8300426.1"/>
    <property type="molecule type" value="Transcribed_RNA"/>
</dbReference>
<protein>
    <submittedName>
        <fullName evidence="1">Uncharacterized protein</fullName>
    </submittedName>
</protein>
<reference evidence="1" key="1">
    <citation type="submission" date="2021-01" db="EMBL/GenBank/DDBJ databases">
        <authorList>
            <person name="Corre E."/>
            <person name="Pelletier E."/>
            <person name="Niang G."/>
            <person name="Scheremetjew M."/>
            <person name="Finn R."/>
            <person name="Kale V."/>
            <person name="Holt S."/>
            <person name="Cochrane G."/>
            <person name="Meng A."/>
            <person name="Brown T."/>
            <person name="Cohen L."/>
        </authorList>
    </citation>
    <scope>NUCLEOTIDE SEQUENCE</scope>
    <source>
        <strain evidence="1">CCMP219</strain>
    </source>
</reference>
<gene>
    <name evidence="1" type="ORF">CEUR00632_LOCUS15564</name>
</gene>
<proteinExistence type="predicted"/>
<name>A0A7R9VPG6_9CHLO</name>
<dbReference type="AlphaFoldDB" id="A0A7R9VPG6"/>
<sequence>MNTQWAANSANYAERPVMHSHALLCTALGDDVCSGSPGAMPRHVDNGRWQSPDLLVALYIFSGYPGRHIVRAALRSLRHSGFSATSVAEGVVVRRGRISKTVAVAVLTSHFWHVL</sequence>
<evidence type="ECO:0000313" key="1">
    <source>
        <dbReference type="EMBL" id="CAD8300426.1"/>
    </source>
</evidence>
<accession>A0A7R9VPG6</accession>
<organism evidence="1">
    <name type="scientific">Chlamydomonas euryale</name>
    <dbReference type="NCBI Taxonomy" id="1486919"/>
    <lineage>
        <taxon>Eukaryota</taxon>
        <taxon>Viridiplantae</taxon>
        <taxon>Chlorophyta</taxon>
        <taxon>core chlorophytes</taxon>
        <taxon>Chlorophyceae</taxon>
        <taxon>CS clade</taxon>
        <taxon>Chlamydomonadales</taxon>
        <taxon>Chlamydomonadaceae</taxon>
        <taxon>Chlamydomonas</taxon>
    </lineage>
</organism>